<dbReference type="Proteomes" id="UP000199512">
    <property type="component" value="Unassembled WGS sequence"/>
</dbReference>
<dbReference type="Gene3D" id="3.40.50.1820">
    <property type="entry name" value="alpha/beta hydrolase"/>
    <property type="match status" value="1"/>
</dbReference>
<accession>A0A1H8EPR2</accession>
<dbReference type="AlphaFoldDB" id="A0A1H8EPR2"/>
<dbReference type="OrthoDB" id="1643507at2"/>
<keyword evidence="2" id="KW-1185">Reference proteome</keyword>
<proteinExistence type="predicted"/>
<dbReference type="RefSeq" id="WP_091973453.1">
    <property type="nucleotide sequence ID" value="NZ_FODF01000001.1"/>
</dbReference>
<protein>
    <submittedName>
        <fullName evidence="1">Pimeloyl-ACP methyl ester carboxylesterase</fullName>
    </submittedName>
</protein>
<dbReference type="STRING" id="215200.SAMN05216454_101201"/>
<gene>
    <name evidence="1" type="ORF">SAMN05216454_101201</name>
</gene>
<dbReference type="SUPFAM" id="SSF53474">
    <property type="entry name" value="alpha/beta-Hydrolases"/>
    <property type="match status" value="1"/>
</dbReference>
<dbReference type="EMBL" id="FODF01000001">
    <property type="protein sequence ID" value="SEN21473.1"/>
    <property type="molecule type" value="Genomic_DNA"/>
</dbReference>
<organism evidence="1 2">
    <name type="scientific">Peptostreptococcus russellii</name>
    <dbReference type="NCBI Taxonomy" id="215200"/>
    <lineage>
        <taxon>Bacteria</taxon>
        <taxon>Bacillati</taxon>
        <taxon>Bacillota</taxon>
        <taxon>Clostridia</taxon>
        <taxon>Peptostreptococcales</taxon>
        <taxon>Peptostreptococcaceae</taxon>
        <taxon>Peptostreptococcus</taxon>
    </lineage>
</organism>
<dbReference type="InterPro" id="IPR029058">
    <property type="entry name" value="AB_hydrolase_fold"/>
</dbReference>
<evidence type="ECO:0000313" key="1">
    <source>
        <dbReference type="EMBL" id="SEN21473.1"/>
    </source>
</evidence>
<evidence type="ECO:0000313" key="2">
    <source>
        <dbReference type="Proteomes" id="UP000199512"/>
    </source>
</evidence>
<sequence>MKIETFGNPDKPVALLVHSIFYPGVTSYKTILPLLMEKYYVVIPNLNGLTYPHTDFVSTRKQADEIIKWLKDNEITEIAFLLGSSYGSSVAFEILKEQWLQIDRAALDSPALKSSKFYGFLFYCELKKMVKKMKKMGMNAFKNSEKYRYLDNKEEEYCLKVYQGMDKKSLKDISYSCYDYTLPSQLYRKGTKVRFLFGEKDKAKINLPEVRNLKSGEIRIVEGMSHMQLMFEDPVEFLQECGLDIV</sequence>
<name>A0A1H8EPR2_9FIRM</name>
<reference evidence="1 2" key="1">
    <citation type="submission" date="2016-10" db="EMBL/GenBank/DDBJ databases">
        <authorList>
            <person name="de Groot N.N."/>
        </authorList>
    </citation>
    <scope>NUCLEOTIDE SEQUENCE [LARGE SCALE GENOMIC DNA]</scope>
    <source>
        <strain evidence="1 2">Calf135</strain>
    </source>
</reference>